<gene>
    <name evidence="1" type="ORF">KI387_033272</name>
</gene>
<evidence type="ECO:0000313" key="1">
    <source>
        <dbReference type="EMBL" id="KAH9289155.1"/>
    </source>
</evidence>
<dbReference type="EMBL" id="JAHRHJ020003813">
    <property type="protein sequence ID" value="KAH9289155.1"/>
    <property type="molecule type" value="Genomic_DNA"/>
</dbReference>
<reference evidence="1 2" key="1">
    <citation type="journal article" date="2021" name="Nat. Plants">
        <title>The Taxus genome provides insights into paclitaxel biosynthesis.</title>
        <authorList>
            <person name="Xiong X."/>
            <person name="Gou J."/>
            <person name="Liao Q."/>
            <person name="Li Y."/>
            <person name="Zhou Q."/>
            <person name="Bi G."/>
            <person name="Li C."/>
            <person name="Du R."/>
            <person name="Wang X."/>
            <person name="Sun T."/>
            <person name="Guo L."/>
            <person name="Liang H."/>
            <person name="Lu P."/>
            <person name="Wu Y."/>
            <person name="Zhang Z."/>
            <person name="Ro D.K."/>
            <person name="Shang Y."/>
            <person name="Huang S."/>
            <person name="Yan J."/>
        </authorList>
    </citation>
    <scope>NUCLEOTIDE SEQUENCE [LARGE SCALE GENOMIC DNA]</scope>
    <source>
        <strain evidence="1">Ta-2019</strain>
    </source>
</reference>
<name>A0AA38BRM7_TAXCH</name>
<dbReference type="AlphaFoldDB" id="A0AA38BRM7"/>
<evidence type="ECO:0000313" key="2">
    <source>
        <dbReference type="Proteomes" id="UP000824469"/>
    </source>
</evidence>
<dbReference type="Proteomes" id="UP000824469">
    <property type="component" value="Unassembled WGS sequence"/>
</dbReference>
<proteinExistence type="predicted"/>
<keyword evidence="2" id="KW-1185">Reference proteome</keyword>
<sequence>MEAPRDNGKASVLGNREHYFYLNFDLGEFLDRIVEVVIKEVRTEPLDVAIHTVGLHQPAEHFNNKVFNQSELSEHTTTVGI</sequence>
<feature type="non-terminal residue" evidence="1">
    <location>
        <position position="1"/>
    </location>
</feature>
<comment type="caution">
    <text evidence="1">The sequence shown here is derived from an EMBL/GenBank/DDBJ whole genome shotgun (WGS) entry which is preliminary data.</text>
</comment>
<protein>
    <submittedName>
        <fullName evidence="1">Uncharacterized protein</fullName>
    </submittedName>
</protein>
<accession>A0AA38BRM7</accession>
<organism evidence="1 2">
    <name type="scientific">Taxus chinensis</name>
    <name type="common">Chinese yew</name>
    <name type="synonym">Taxus wallichiana var. chinensis</name>
    <dbReference type="NCBI Taxonomy" id="29808"/>
    <lineage>
        <taxon>Eukaryota</taxon>
        <taxon>Viridiplantae</taxon>
        <taxon>Streptophyta</taxon>
        <taxon>Embryophyta</taxon>
        <taxon>Tracheophyta</taxon>
        <taxon>Spermatophyta</taxon>
        <taxon>Pinopsida</taxon>
        <taxon>Pinidae</taxon>
        <taxon>Conifers II</taxon>
        <taxon>Cupressales</taxon>
        <taxon>Taxaceae</taxon>
        <taxon>Taxus</taxon>
    </lineage>
</organism>